<evidence type="ECO:0000313" key="3">
    <source>
        <dbReference type="Proteomes" id="UP000790580"/>
    </source>
</evidence>
<protein>
    <recommendedName>
        <fullName evidence="4">DUF1129 domain-containing protein</fullName>
    </recommendedName>
</protein>
<organism evidence="2 3">
    <name type="scientific">Evansella alkalicola</name>
    <dbReference type="NCBI Taxonomy" id="745819"/>
    <lineage>
        <taxon>Bacteria</taxon>
        <taxon>Bacillati</taxon>
        <taxon>Bacillota</taxon>
        <taxon>Bacilli</taxon>
        <taxon>Bacillales</taxon>
        <taxon>Bacillaceae</taxon>
        <taxon>Evansella</taxon>
    </lineage>
</organism>
<keyword evidence="1" id="KW-0472">Membrane</keyword>
<evidence type="ECO:0008006" key="4">
    <source>
        <dbReference type="Google" id="ProtNLM"/>
    </source>
</evidence>
<sequence>MSEPLKDYLAQLEVKLRFLPEKQRIGHINEVKDDLVSTAEELMEQESCSKEEAERQAVASFLPSQELGKQIVDQYNREFDLNYKGGNVGFQLALGFLLGALSLMSLPIYYGEVAENIATLMISNLVKFLIAGAVIVGFFWFKFDPLRYKVLRYTKVFMLILLVLPLGSYILHIIRFSGISTFSTLYLFGYLVVYLLIYLLLRRMYKKALVDSALN</sequence>
<evidence type="ECO:0000313" key="2">
    <source>
        <dbReference type="EMBL" id="MBU9723392.1"/>
    </source>
</evidence>
<comment type="caution">
    <text evidence="2">The sequence shown here is derived from an EMBL/GenBank/DDBJ whole genome shotgun (WGS) entry which is preliminary data.</text>
</comment>
<feature type="transmembrane region" description="Helical" evidence="1">
    <location>
        <begin position="92"/>
        <end position="111"/>
    </location>
</feature>
<dbReference type="Proteomes" id="UP000790580">
    <property type="component" value="Unassembled WGS sequence"/>
</dbReference>
<accession>A0ABS6JXT3</accession>
<name>A0ABS6JXT3_9BACI</name>
<evidence type="ECO:0000256" key="1">
    <source>
        <dbReference type="SAM" id="Phobius"/>
    </source>
</evidence>
<proteinExistence type="predicted"/>
<keyword evidence="1" id="KW-1133">Transmembrane helix</keyword>
<feature type="transmembrane region" description="Helical" evidence="1">
    <location>
        <begin position="153"/>
        <end position="174"/>
    </location>
</feature>
<dbReference type="RefSeq" id="WP_088077044.1">
    <property type="nucleotide sequence ID" value="NZ_JAHQCR010000076.1"/>
</dbReference>
<feature type="transmembrane region" description="Helical" evidence="1">
    <location>
        <begin position="117"/>
        <end position="141"/>
    </location>
</feature>
<dbReference type="EMBL" id="JAHQCR010000076">
    <property type="protein sequence ID" value="MBU9723392.1"/>
    <property type="molecule type" value="Genomic_DNA"/>
</dbReference>
<feature type="transmembrane region" description="Helical" evidence="1">
    <location>
        <begin position="180"/>
        <end position="201"/>
    </location>
</feature>
<keyword evidence="3" id="KW-1185">Reference proteome</keyword>
<reference evidence="2 3" key="1">
    <citation type="submission" date="2021-06" db="EMBL/GenBank/DDBJ databases">
        <title>Bacillus sp. RD4P76, an endophyte from a halophyte.</title>
        <authorList>
            <person name="Sun J.-Q."/>
        </authorList>
    </citation>
    <scope>NUCLEOTIDE SEQUENCE [LARGE SCALE GENOMIC DNA]</scope>
    <source>
        <strain evidence="2 3">JCM 17098</strain>
    </source>
</reference>
<keyword evidence="1" id="KW-0812">Transmembrane</keyword>
<gene>
    <name evidence="2" type="ORF">KS407_18395</name>
</gene>